<proteinExistence type="predicted"/>
<dbReference type="PANTHER" id="PTHR21221">
    <property type="entry name" value="UREIDOGLYCOLATE HYDROLASE"/>
    <property type="match status" value="1"/>
</dbReference>
<dbReference type="AlphaFoldDB" id="A0A9P4MCK9"/>
<sequence>MAPSSKKPPARLSIEPLTPAAFSSFGNVVANPSHSSSSDWPSVPSSTTANQGSATKYSDVSHITNHYGLSPSRKPAQPLMSMFVCSPRPLTSALDPITTTLPYPGTTKTLSVPVLERHPYTTQTFIPLGLSPSDRETAYIVIVAPTLPSSSPTDPRPPPYPVPERSSSPRPSLLRRVFSRARPEPFTNSWSPSTSSSKEYRARATPLTETLFKPRGPGAPDLSRAKAFVAHGGQAVTYAPGTWHAPMIVVGAKEVEFVVVQWGNGVAEEDCQEVDVEKIEGEGLEVVVEEGAFGLRTGAGVGVRAKL</sequence>
<feature type="compositionally biased region" description="Low complexity" evidence="5">
    <location>
        <begin position="163"/>
        <end position="172"/>
    </location>
</feature>
<evidence type="ECO:0000256" key="2">
    <source>
        <dbReference type="ARBA" id="ARBA00022631"/>
    </source>
</evidence>
<protein>
    <submittedName>
        <fullName evidence="6">Ureidoglycolate hydrolase</fullName>
    </submittedName>
</protein>
<comment type="caution">
    <text evidence="6">The sequence shown here is derived from an EMBL/GenBank/DDBJ whole genome shotgun (WGS) entry which is preliminary data.</text>
</comment>
<dbReference type="EMBL" id="ML996092">
    <property type="protein sequence ID" value="KAF2148860.1"/>
    <property type="molecule type" value="Genomic_DNA"/>
</dbReference>
<dbReference type="GO" id="GO:0006144">
    <property type="term" value="P:purine nucleobase metabolic process"/>
    <property type="evidence" value="ECO:0007669"/>
    <property type="project" value="UniProtKB-KW"/>
</dbReference>
<evidence type="ECO:0000256" key="5">
    <source>
        <dbReference type="SAM" id="MobiDB-lite"/>
    </source>
</evidence>
<gene>
    <name evidence="6" type="ORF">K461DRAFT_231817</name>
</gene>
<evidence type="ECO:0000256" key="4">
    <source>
        <dbReference type="ARBA" id="ARBA00047684"/>
    </source>
</evidence>
<comment type="catalytic activity">
    <reaction evidence="4">
        <text>(S)-ureidoglycolate = urea + glyoxylate</text>
        <dbReference type="Rhea" id="RHEA:11304"/>
        <dbReference type="ChEBI" id="CHEBI:16199"/>
        <dbReference type="ChEBI" id="CHEBI:36655"/>
        <dbReference type="ChEBI" id="CHEBI:57296"/>
        <dbReference type="EC" id="4.3.2.3"/>
    </reaction>
</comment>
<keyword evidence="7" id="KW-1185">Reference proteome</keyword>
<dbReference type="GO" id="GO:0000256">
    <property type="term" value="P:allantoin catabolic process"/>
    <property type="evidence" value="ECO:0007669"/>
    <property type="project" value="InterPro"/>
</dbReference>
<dbReference type="SUPFAM" id="SSF51182">
    <property type="entry name" value="RmlC-like cupins"/>
    <property type="match status" value="1"/>
</dbReference>
<accession>A0A9P4MCK9</accession>
<dbReference type="Pfam" id="PF04115">
    <property type="entry name" value="Ureidogly_lyase"/>
    <property type="match status" value="1"/>
</dbReference>
<dbReference type="CDD" id="cd20298">
    <property type="entry name" value="cupin_UAH"/>
    <property type="match status" value="1"/>
</dbReference>
<organism evidence="6 7">
    <name type="scientific">Myriangium duriaei CBS 260.36</name>
    <dbReference type="NCBI Taxonomy" id="1168546"/>
    <lineage>
        <taxon>Eukaryota</taxon>
        <taxon>Fungi</taxon>
        <taxon>Dikarya</taxon>
        <taxon>Ascomycota</taxon>
        <taxon>Pezizomycotina</taxon>
        <taxon>Dothideomycetes</taxon>
        <taxon>Dothideomycetidae</taxon>
        <taxon>Myriangiales</taxon>
        <taxon>Myriangiaceae</taxon>
        <taxon>Myriangium</taxon>
    </lineage>
</organism>
<feature type="region of interest" description="Disordered" evidence="5">
    <location>
        <begin position="28"/>
        <end position="56"/>
    </location>
</feature>
<feature type="region of interest" description="Disordered" evidence="5">
    <location>
        <begin position="146"/>
        <end position="172"/>
    </location>
</feature>
<name>A0A9P4MCK9_9PEZI</name>
<dbReference type="Proteomes" id="UP000799439">
    <property type="component" value="Unassembled WGS sequence"/>
</dbReference>
<dbReference type="InterPro" id="IPR024060">
    <property type="entry name" value="Ureidoglycolate_lyase_dom_sf"/>
</dbReference>
<comment type="subunit">
    <text evidence="1">Homodimer.</text>
</comment>
<keyword evidence="6" id="KW-0378">Hydrolase</keyword>
<feature type="compositionally biased region" description="Polar residues" evidence="5">
    <location>
        <begin position="47"/>
        <end position="56"/>
    </location>
</feature>
<evidence type="ECO:0000256" key="1">
    <source>
        <dbReference type="ARBA" id="ARBA00011738"/>
    </source>
</evidence>
<dbReference type="InterPro" id="IPR011051">
    <property type="entry name" value="RmlC_Cupin_sf"/>
</dbReference>
<dbReference type="Gene3D" id="2.60.120.480">
    <property type="entry name" value="Ureidoglycolate hydrolase"/>
    <property type="match status" value="1"/>
</dbReference>
<evidence type="ECO:0000313" key="6">
    <source>
        <dbReference type="EMBL" id="KAF2148860.1"/>
    </source>
</evidence>
<dbReference type="PANTHER" id="PTHR21221:SF1">
    <property type="entry name" value="UREIDOGLYCOLATE LYASE"/>
    <property type="match status" value="1"/>
</dbReference>
<dbReference type="InterPro" id="IPR047233">
    <property type="entry name" value="UAH_cupin"/>
</dbReference>
<keyword evidence="3" id="KW-0456">Lyase</keyword>
<keyword evidence="2" id="KW-0659">Purine metabolism</keyword>
<evidence type="ECO:0000256" key="3">
    <source>
        <dbReference type="ARBA" id="ARBA00023239"/>
    </source>
</evidence>
<dbReference type="OrthoDB" id="10266039at2759"/>
<dbReference type="InterPro" id="IPR007247">
    <property type="entry name" value="Ureidogly_lyase"/>
</dbReference>
<feature type="compositionally biased region" description="Low complexity" evidence="5">
    <location>
        <begin position="32"/>
        <end position="46"/>
    </location>
</feature>
<evidence type="ECO:0000313" key="7">
    <source>
        <dbReference type="Proteomes" id="UP000799439"/>
    </source>
</evidence>
<dbReference type="GO" id="GO:0050385">
    <property type="term" value="F:ureidoglycolate lyase activity"/>
    <property type="evidence" value="ECO:0007669"/>
    <property type="project" value="UniProtKB-EC"/>
</dbReference>
<feature type="region of interest" description="Disordered" evidence="5">
    <location>
        <begin position="184"/>
        <end position="204"/>
    </location>
</feature>
<dbReference type="GO" id="GO:0004848">
    <property type="term" value="F:ureidoglycolate hydrolase activity"/>
    <property type="evidence" value="ECO:0007669"/>
    <property type="project" value="InterPro"/>
</dbReference>
<reference evidence="6" key="1">
    <citation type="journal article" date="2020" name="Stud. Mycol.">
        <title>101 Dothideomycetes genomes: a test case for predicting lifestyles and emergence of pathogens.</title>
        <authorList>
            <person name="Haridas S."/>
            <person name="Albert R."/>
            <person name="Binder M."/>
            <person name="Bloem J."/>
            <person name="Labutti K."/>
            <person name="Salamov A."/>
            <person name="Andreopoulos B."/>
            <person name="Baker S."/>
            <person name="Barry K."/>
            <person name="Bills G."/>
            <person name="Bluhm B."/>
            <person name="Cannon C."/>
            <person name="Castanera R."/>
            <person name="Culley D."/>
            <person name="Daum C."/>
            <person name="Ezra D."/>
            <person name="Gonzalez J."/>
            <person name="Henrissat B."/>
            <person name="Kuo A."/>
            <person name="Liang C."/>
            <person name="Lipzen A."/>
            <person name="Lutzoni F."/>
            <person name="Magnuson J."/>
            <person name="Mondo S."/>
            <person name="Nolan M."/>
            <person name="Ohm R."/>
            <person name="Pangilinan J."/>
            <person name="Park H.-J."/>
            <person name="Ramirez L."/>
            <person name="Alfaro M."/>
            <person name="Sun H."/>
            <person name="Tritt A."/>
            <person name="Yoshinaga Y."/>
            <person name="Zwiers L.-H."/>
            <person name="Turgeon B."/>
            <person name="Goodwin S."/>
            <person name="Spatafora J."/>
            <person name="Crous P."/>
            <person name="Grigoriev I."/>
        </authorList>
    </citation>
    <scope>NUCLEOTIDE SEQUENCE</scope>
    <source>
        <strain evidence="6">CBS 260.36</strain>
    </source>
</reference>